<gene>
    <name evidence="3" type="ORF">FHG12_06200</name>
</gene>
<evidence type="ECO:0000313" key="3">
    <source>
        <dbReference type="EMBL" id="QDA59722.1"/>
    </source>
</evidence>
<feature type="region of interest" description="Disordered" evidence="1">
    <location>
        <begin position="49"/>
        <end position="79"/>
    </location>
</feature>
<dbReference type="RefSeq" id="WP_139514902.1">
    <property type="nucleotide sequence ID" value="NZ_CP040896.1"/>
</dbReference>
<dbReference type="Proteomes" id="UP000305398">
    <property type="component" value="Chromosome"/>
</dbReference>
<dbReference type="OrthoDB" id="885202at2"/>
<keyword evidence="2" id="KW-0812">Transmembrane</keyword>
<proteinExistence type="predicted"/>
<dbReference type="AlphaFoldDB" id="A0A5B8A0R3"/>
<dbReference type="EMBL" id="CP040896">
    <property type="protein sequence ID" value="QDA59722.1"/>
    <property type="molecule type" value="Genomic_DNA"/>
</dbReference>
<evidence type="ECO:0000313" key="4">
    <source>
        <dbReference type="Proteomes" id="UP000305398"/>
    </source>
</evidence>
<protein>
    <submittedName>
        <fullName evidence="3">Uncharacterized protein</fullName>
    </submittedName>
</protein>
<name>A0A5B8A0R3_9BACT</name>
<keyword evidence="2" id="KW-0472">Membrane</keyword>
<accession>A0A5B8A0R3</accession>
<sequence length="222" mass="23593">MADINIQRKKSSPSPWLLVLVVLLVLGLLAYFFLREPTAAPEPLPAGAVGTSAAAPGAVADSPQTAQPTPPPADGGAAVADMATDDAPVSPEELAAYAKSESNEPDYGRRGMRMLSATLVDLADRDDLRDATVQERRNDLTSATSRLNEENASLRPGLVAATSLMQAMQQKSYPELEKPVGELAEQAQQLSGRSTAADQEQLHKFFAQAAEVIRTLSQPAEK</sequence>
<organism evidence="3 4">
    <name type="scientific">Hymenobacter jejuensis</name>
    <dbReference type="NCBI Taxonomy" id="2502781"/>
    <lineage>
        <taxon>Bacteria</taxon>
        <taxon>Pseudomonadati</taxon>
        <taxon>Bacteroidota</taxon>
        <taxon>Cytophagia</taxon>
        <taxon>Cytophagales</taxon>
        <taxon>Hymenobacteraceae</taxon>
        <taxon>Hymenobacter</taxon>
    </lineage>
</organism>
<reference evidence="3 4" key="1">
    <citation type="submission" date="2019-06" db="EMBL/GenBank/DDBJ databases">
        <authorList>
            <person name="Srinivasan S."/>
        </authorList>
    </citation>
    <scope>NUCLEOTIDE SEQUENCE [LARGE SCALE GENOMIC DNA]</scope>
    <source>
        <strain evidence="3 4">17J68-5</strain>
    </source>
</reference>
<feature type="transmembrane region" description="Helical" evidence="2">
    <location>
        <begin position="16"/>
        <end position="34"/>
    </location>
</feature>
<dbReference type="KEGG" id="hyj:FHG12_06200"/>
<evidence type="ECO:0000256" key="2">
    <source>
        <dbReference type="SAM" id="Phobius"/>
    </source>
</evidence>
<evidence type="ECO:0000256" key="1">
    <source>
        <dbReference type="SAM" id="MobiDB-lite"/>
    </source>
</evidence>
<keyword evidence="4" id="KW-1185">Reference proteome</keyword>
<keyword evidence="2" id="KW-1133">Transmembrane helix</keyword>